<dbReference type="STRING" id="33978.A6M13_08475"/>
<keyword evidence="6" id="KW-1185">Reference proteome</keyword>
<dbReference type="Proteomes" id="UP000093199">
    <property type="component" value="Unassembled WGS sequence"/>
</dbReference>
<feature type="domain" description="Methyl-accepting transducer" evidence="4">
    <location>
        <begin position="161"/>
        <end position="272"/>
    </location>
</feature>
<dbReference type="SMART" id="SM00283">
    <property type="entry name" value="MA"/>
    <property type="match status" value="1"/>
</dbReference>
<evidence type="ECO:0000259" key="4">
    <source>
        <dbReference type="PROSITE" id="PS50111"/>
    </source>
</evidence>
<dbReference type="SUPFAM" id="SSF58104">
    <property type="entry name" value="Methyl-accepting chemotaxis protein (MCP) signaling domain"/>
    <property type="match status" value="1"/>
</dbReference>
<dbReference type="GO" id="GO:0005886">
    <property type="term" value="C:plasma membrane"/>
    <property type="evidence" value="ECO:0007669"/>
    <property type="project" value="TreeGrafter"/>
</dbReference>
<dbReference type="Gene3D" id="1.10.287.950">
    <property type="entry name" value="Methyl-accepting chemotaxis protein"/>
    <property type="match status" value="1"/>
</dbReference>
<name>A0A1C0YLF6_9BACL</name>
<evidence type="ECO:0000313" key="6">
    <source>
        <dbReference type="Proteomes" id="UP000093199"/>
    </source>
</evidence>
<dbReference type="PANTHER" id="PTHR43531">
    <property type="entry name" value="PROTEIN ICFG"/>
    <property type="match status" value="1"/>
</dbReference>
<evidence type="ECO:0000256" key="1">
    <source>
        <dbReference type="ARBA" id="ARBA00022500"/>
    </source>
</evidence>
<dbReference type="RefSeq" id="WP_066542797.1">
    <property type="nucleotide sequence ID" value="NZ_MASJ01000002.1"/>
</dbReference>
<evidence type="ECO:0000256" key="2">
    <source>
        <dbReference type="ARBA" id="ARBA00029447"/>
    </source>
</evidence>
<reference evidence="5 6" key="1">
    <citation type="submission" date="2016-07" db="EMBL/GenBank/DDBJ databases">
        <title>Caryophanon tenue genome sequencing.</title>
        <authorList>
            <person name="Verma A."/>
            <person name="Pal Y."/>
            <person name="Krishnamurthi S."/>
        </authorList>
    </citation>
    <scope>NUCLEOTIDE SEQUENCE [LARGE SCALE GENOMIC DNA]</scope>
    <source>
        <strain evidence="5 6">DSM 14152</strain>
    </source>
</reference>
<evidence type="ECO:0000256" key="3">
    <source>
        <dbReference type="PROSITE-ProRule" id="PRU00284"/>
    </source>
</evidence>
<comment type="caution">
    <text evidence="5">The sequence shown here is derived from an EMBL/GenBank/DDBJ whole genome shotgun (WGS) entry which is preliminary data.</text>
</comment>
<dbReference type="GO" id="GO:0007165">
    <property type="term" value="P:signal transduction"/>
    <property type="evidence" value="ECO:0007669"/>
    <property type="project" value="UniProtKB-KW"/>
</dbReference>
<proteinExistence type="inferred from homology"/>
<comment type="similarity">
    <text evidence="2">Belongs to the methyl-accepting chemotaxis (MCP) protein family.</text>
</comment>
<dbReference type="GO" id="GO:0006935">
    <property type="term" value="P:chemotaxis"/>
    <property type="evidence" value="ECO:0007669"/>
    <property type="project" value="UniProtKB-KW"/>
</dbReference>
<dbReference type="InterPro" id="IPR004089">
    <property type="entry name" value="MCPsignal_dom"/>
</dbReference>
<dbReference type="PANTHER" id="PTHR43531:SF11">
    <property type="entry name" value="METHYL-ACCEPTING CHEMOTAXIS PROTEIN 3"/>
    <property type="match status" value="1"/>
</dbReference>
<dbReference type="AlphaFoldDB" id="A0A1C0YLF6"/>
<accession>A0A1C0YLF6</accession>
<gene>
    <name evidence="5" type="ORF">A6M13_08475</name>
</gene>
<dbReference type="Pfam" id="PF00015">
    <property type="entry name" value="MCPsignal"/>
    <property type="match status" value="1"/>
</dbReference>
<organism evidence="5 6">
    <name type="scientific">Caryophanon tenue</name>
    <dbReference type="NCBI Taxonomy" id="33978"/>
    <lineage>
        <taxon>Bacteria</taxon>
        <taxon>Bacillati</taxon>
        <taxon>Bacillota</taxon>
        <taxon>Bacilli</taxon>
        <taxon>Bacillales</taxon>
        <taxon>Caryophanaceae</taxon>
        <taxon>Caryophanon</taxon>
    </lineage>
</organism>
<dbReference type="EMBL" id="MASJ01000002">
    <property type="protein sequence ID" value="OCS87993.1"/>
    <property type="molecule type" value="Genomic_DNA"/>
</dbReference>
<dbReference type="PROSITE" id="PS50111">
    <property type="entry name" value="CHEMOTAXIS_TRANSDUC_2"/>
    <property type="match status" value="1"/>
</dbReference>
<sequence>MNTISSLTSFIQMVRIFKEATPTDLSIAICDTQQFLTYMPGRDINLRIQRGQRLQAEEPLMVALRTNKRLEATVPAEFYGFEFVGTATPLHNERGEVIGGIAVQARKQRELIDMSITLEQAIEQVSQQMQAVSTGATSLTKMTSLLNEQSTYATTSIAKSNKMLHVIEHMASQTNLLGLNASIEAARAGEHGRGFGVVAKEIQRFSQESATSTKEIYQVIAALENNIAEMTNLIAHVSTIGDTQEKAVSEVSQLMNHIEQMSTQLQQFAQKL</sequence>
<dbReference type="GO" id="GO:0004888">
    <property type="term" value="F:transmembrane signaling receptor activity"/>
    <property type="evidence" value="ECO:0007669"/>
    <property type="project" value="TreeGrafter"/>
</dbReference>
<dbReference type="InterPro" id="IPR051310">
    <property type="entry name" value="MCP_chemotaxis"/>
</dbReference>
<keyword evidence="3" id="KW-0807">Transducer</keyword>
<protein>
    <recommendedName>
        <fullName evidence="4">Methyl-accepting transducer domain-containing protein</fullName>
    </recommendedName>
</protein>
<keyword evidence="1" id="KW-0145">Chemotaxis</keyword>
<evidence type="ECO:0000313" key="5">
    <source>
        <dbReference type="EMBL" id="OCS87993.1"/>
    </source>
</evidence>